<dbReference type="Pfam" id="PF06486">
    <property type="entry name" value="DUF1093"/>
    <property type="match status" value="1"/>
</dbReference>
<dbReference type="AlphaFoldDB" id="A0A1Q2D5C9"/>
<sequence length="125" mass="14371">MKKVGLTILTLVILLGGAGSYYFYQNYVRGTYYYTQVINEGKQIDMFKEDGTPMGDDYEYNQLGYDKDGQSKELEFHANKQRPLKLKAYLKLKINPNKGNLSWEEVTEKDVPAAALKKLEETKSE</sequence>
<reference evidence="1 2" key="1">
    <citation type="journal article" date="2010" name="Int. J. Syst. Evol. Microbiol.">
        <title>Vagococcus penaei sp. nov., isolated from spoilage microbiota of cooked shrimp (Penaeus vannamei).</title>
        <authorList>
            <person name="Jaffres E."/>
            <person name="Prevost H."/>
            <person name="Rossero A."/>
            <person name="Joffraud J.J."/>
            <person name="Dousset X."/>
        </authorList>
    </citation>
    <scope>NUCLEOTIDE SEQUENCE [LARGE SCALE GENOMIC DNA]</scope>
    <source>
        <strain evidence="1 2">CD276</strain>
    </source>
</reference>
<dbReference type="InterPro" id="IPR036166">
    <property type="entry name" value="YxeA-like_sf"/>
</dbReference>
<dbReference type="EMBL" id="CP019609">
    <property type="protein sequence ID" value="AQP53612.1"/>
    <property type="molecule type" value="Genomic_DNA"/>
</dbReference>
<dbReference type="PANTHER" id="PTHR36433:SF2">
    <property type="entry name" value="YXEA FAMILY PROTEIN"/>
    <property type="match status" value="1"/>
</dbReference>
<keyword evidence="2" id="KW-1185">Reference proteome</keyword>
<dbReference type="RefSeq" id="WP_077275703.1">
    <property type="nucleotide sequence ID" value="NZ_CP019609.1"/>
</dbReference>
<name>A0A1Q2D5C9_9ENTE</name>
<dbReference type="Gene3D" id="2.40.50.480">
    <property type="match status" value="1"/>
</dbReference>
<dbReference type="NCBIfam" id="TIGR01655">
    <property type="entry name" value="yxeA_fam"/>
    <property type="match status" value="1"/>
</dbReference>
<accession>A0A1Q2D5C9</accession>
<evidence type="ECO:0000313" key="2">
    <source>
        <dbReference type="Proteomes" id="UP000188246"/>
    </source>
</evidence>
<dbReference type="STRING" id="633807.BW732_04770"/>
<gene>
    <name evidence="1" type="ORF">BW732_04770</name>
</gene>
<evidence type="ECO:0000313" key="1">
    <source>
        <dbReference type="EMBL" id="AQP53612.1"/>
    </source>
</evidence>
<protein>
    <submittedName>
        <fullName evidence="1">Uncharacterized protein</fullName>
    </submittedName>
</protein>
<dbReference type="Proteomes" id="UP000188246">
    <property type="component" value="Chromosome"/>
</dbReference>
<proteinExistence type="predicted"/>
<dbReference type="OrthoDB" id="2243114at2"/>
<dbReference type="SUPFAM" id="SSF159121">
    <property type="entry name" value="BC4932-like"/>
    <property type="match status" value="1"/>
</dbReference>
<dbReference type="InterPro" id="IPR006542">
    <property type="entry name" value="DUF1093"/>
</dbReference>
<dbReference type="PANTHER" id="PTHR36433">
    <property type="entry name" value="HYPOTHETICAL CYTOSOLIC PROTEIN"/>
    <property type="match status" value="1"/>
</dbReference>
<dbReference type="KEGG" id="vpi:BW732_04770"/>
<organism evidence="1 2">
    <name type="scientific">Vagococcus penaei</name>
    <dbReference type="NCBI Taxonomy" id="633807"/>
    <lineage>
        <taxon>Bacteria</taxon>
        <taxon>Bacillati</taxon>
        <taxon>Bacillota</taxon>
        <taxon>Bacilli</taxon>
        <taxon>Lactobacillales</taxon>
        <taxon>Enterococcaceae</taxon>
        <taxon>Vagococcus</taxon>
    </lineage>
</organism>